<feature type="domain" description="Chorismate mutase" evidence="10">
    <location>
        <begin position="194"/>
        <end position="298"/>
    </location>
</feature>
<reference evidence="11" key="1">
    <citation type="journal article" date="2021" name="Nat. Commun.">
        <title>Genomic analyses provide insights into spinach domestication and the genetic basis of agronomic traits.</title>
        <authorList>
            <person name="Cai X."/>
            <person name="Sun X."/>
            <person name="Xu C."/>
            <person name="Sun H."/>
            <person name="Wang X."/>
            <person name="Ge C."/>
            <person name="Zhang Z."/>
            <person name="Wang Q."/>
            <person name="Fei Z."/>
            <person name="Jiao C."/>
            <person name="Wang Q."/>
        </authorList>
    </citation>
    <scope>NUCLEOTIDE SEQUENCE [LARGE SCALE GENOMIC DNA]</scope>
    <source>
        <strain evidence="11">cv. Varoflay</strain>
    </source>
</reference>
<dbReference type="GO" id="GO:0046417">
    <property type="term" value="P:chorismate metabolic process"/>
    <property type="evidence" value="ECO:0007669"/>
    <property type="project" value="InterPro"/>
</dbReference>
<evidence type="ECO:0000256" key="6">
    <source>
        <dbReference type="ARBA" id="ARBA00022605"/>
    </source>
</evidence>
<comment type="subcellular location">
    <subcellularLocation>
        <location evidence="2">Cytoplasm</location>
    </subcellularLocation>
</comment>
<keyword evidence="6 9" id="KW-0028">Amino-acid biosynthesis</keyword>
<dbReference type="InterPro" id="IPR037039">
    <property type="entry name" value="CM_AroQ_sf_eucaryotic"/>
</dbReference>
<evidence type="ECO:0000256" key="8">
    <source>
        <dbReference type="ARBA" id="ARBA00023235"/>
    </source>
</evidence>
<evidence type="ECO:0000256" key="2">
    <source>
        <dbReference type="ARBA" id="ARBA00004496"/>
    </source>
</evidence>
<gene>
    <name evidence="12" type="primary">LOC110803336</name>
</gene>
<name>A0A9R0JAM9_SPIOL</name>
<keyword evidence="7 9" id="KW-0057">Aromatic amino acid biosynthesis</keyword>
<reference evidence="12" key="2">
    <citation type="submission" date="2025-08" db="UniProtKB">
        <authorList>
            <consortium name="RefSeq"/>
        </authorList>
    </citation>
    <scope>IDENTIFICATION</scope>
    <source>
        <tissue evidence="12">Leaf</tissue>
    </source>
</reference>
<evidence type="ECO:0000259" key="10">
    <source>
        <dbReference type="Pfam" id="PF01817"/>
    </source>
</evidence>
<dbReference type="NCBIfam" id="TIGR01802">
    <property type="entry name" value="CM_pl-yst"/>
    <property type="match status" value="1"/>
</dbReference>
<dbReference type="InterPro" id="IPR008238">
    <property type="entry name" value="Chorismate_mutase_AroQ_euk"/>
</dbReference>
<evidence type="ECO:0000313" key="12">
    <source>
        <dbReference type="RefSeq" id="XP_021864537.1"/>
    </source>
</evidence>
<comment type="pathway">
    <text evidence="3">Metabolic intermediate biosynthesis; prephenate biosynthesis; prephenate from chorismate: step 1/1.</text>
</comment>
<dbReference type="PANTHER" id="PTHR21145:SF12">
    <property type="entry name" value="CHORISMATE MUTASE"/>
    <property type="match status" value="1"/>
</dbReference>
<dbReference type="GO" id="GO:0008652">
    <property type="term" value="P:amino acid biosynthetic process"/>
    <property type="evidence" value="ECO:0007669"/>
    <property type="project" value="UniProtKB-KW"/>
</dbReference>
<keyword evidence="8 9" id="KW-0413">Isomerase</keyword>
<evidence type="ECO:0000256" key="5">
    <source>
        <dbReference type="ARBA" id="ARBA00022490"/>
    </source>
</evidence>
<organism evidence="11 12">
    <name type="scientific">Spinacia oleracea</name>
    <name type="common">Spinach</name>
    <dbReference type="NCBI Taxonomy" id="3562"/>
    <lineage>
        <taxon>Eukaryota</taxon>
        <taxon>Viridiplantae</taxon>
        <taxon>Streptophyta</taxon>
        <taxon>Embryophyta</taxon>
        <taxon>Tracheophyta</taxon>
        <taxon>Spermatophyta</taxon>
        <taxon>Magnoliopsida</taxon>
        <taxon>eudicotyledons</taxon>
        <taxon>Gunneridae</taxon>
        <taxon>Pentapetalae</taxon>
        <taxon>Caryophyllales</taxon>
        <taxon>Chenopodiaceae</taxon>
        <taxon>Chenopodioideae</taxon>
        <taxon>Anserineae</taxon>
        <taxon>Spinacia</taxon>
    </lineage>
</organism>
<dbReference type="Pfam" id="PF01817">
    <property type="entry name" value="CM_2"/>
    <property type="match status" value="1"/>
</dbReference>
<sequence length="307" mass="34568">MPSFVHLYILSPLPLFLTKHFIKLPTLNPLFSPLNLHNFHPNYNYLHSKFVIKMGSDGNDSLSLDSIRKTLIGLEDTIVYSLIERSKLPLNSLAYQSSPFPGGFHGSLMEFLVKGTESVQAQGGRYQSPEEVPFFPDNLPPPFVHRPVNCWQGLPPAAASVNVSKNIWDFYVNQFLPLLAAKGDDGNYALSVASDLACLQVISRRIHFGKYVAEVKFRNETEAYTAAIRAKDKNTLMNLLTDSKVEAMVMQRVAKKATVFGQEVTLNATSNSNNYKVDPSLVSRLYNEWVIPLTKDIEVEYLLRRLD</sequence>
<dbReference type="RefSeq" id="XP_021864537.1">
    <property type="nucleotide sequence ID" value="XM_022008845.2"/>
</dbReference>
<dbReference type="GO" id="GO:0005737">
    <property type="term" value="C:cytoplasm"/>
    <property type="evidence" value="ECO:0000318"/>
    <property type="project" value="GO_Central"/>
</dbReference>
<evidence type="ECO:0000256" key="7">
    <source>
        <dbReference type="ARBA" id="ARBA00023141"/>
    </source>
</evidence>
<dbReference type="EC" id="5.4.99.5" evidence="4 9"/>
<dbReference type="InterPro" id="IPR002701">
    <property type="entry name" value="CM_II_prokaryot"/>
</dbReference>
<keyword evidence="11" id="KW-1185">Reference proteome</keyword>
<keyword evidence="5" id="KW-0963">Cytoplasm</keyword>
<evidence type="ECO:0000256" key="9">
    <source>
        <dbReference type="PIRNR" id="PIRNR017318"/>
    </source>
</evidence>
<dbReference type="GeneID" id="110803336"/>
<dbReference type="InterPro" id="IPR036263">
    <property type="entry name" value="Chorismate_II_sf"/>
</dbReference>
<dbReference type="GO" id="GO:0009073">
    <property type="term" value="P:aromatic amino acid family biosynthetic process"/>
    <property type="evidence" value="ECO:0000318"/>
    <property type="project" value="GO_Central"/>
</dbReference>
<accession>A0A9R0JAM9</accession>
<dbReference type="OrthoDB" id="191918at2759"/>
<dbReference type="SUPFAM" id="SSF48600">
    <property type="entry name" value="Chorismate mutase II"/>
    <property type="match status" value="1"/>
</dbReference>
<dbReference type="AlphaFoldDB" id="A0A9R0JAM9"/>
<protein>
    <recommendedName>
        <fullName evidence="4 9">Chorismate mutase</fullName>
        <ecNumber evidence="4 9">5.4.99.5</ecNumber>
    </recommendedName>
</protein>
<dbReference type="Proteomes" id="UP000813463">
    <property type="component" value="Chromosome 1"/>
</dbReference>
<evidence type="ECO:0000256" key="1">
    <source>
        <dbReference type="ARBA" id="ARBA00000824"/>
    </source>
</evidence>
<comment type="catalytic activity">
    <reaction evidence="1 9">
        <text>chorismate = prephenate</text>
        <dbReference type="Rhea" id="RHEA:13897"/>
        <dbReference type="ChEBI" id="CHEBI:29748"/>
        <dbReference type="ChEBI" id="CHEBI:29934"/>
        <dbReference type="EC" id="5.4.99.5"/>
    </reaction>
</comment>
<dbReference type="PIRSF" id="PIRSF017318">
    <property type="entry name" value="Chor_mut_AroQ_eu"/>
    <property type="match status" value="1"/>
</dbReference>
<dbReference type="GO" id="GO:0004106">
    <property type="term" value="F:chorismate mutase activity"/>
    <property type="evidence" value="ECO:0000318"/>
    <property type="project" value="GO_Central"/>
</dbReference>
<evidence type="ECO:0000256" key="3">
    <source>
        <dbReference type="ARBA" id="ARBA00004817"/>
    </source>
</evidence>
<evidence type="ECO:0000313" key="11">
    <source>
        <dbReference type="Proteomes" id="UP000813463"/>
    </source>
</evidence>
<dbReference type="Gene3D" id="1.10.590.10">
    <property type="entry name" value="Chorismate mutase, AroQ class superfamily, eukaryotic"/>
    <property type="match status" value="1"/>
</dbReference>
<proteinExistence type="predicted"/>
<dbReference type="KEGG" id="soe:110803336"/>
<evidence type="ECO:0000256" key="4">
    <source>
        <dbReference type="ARBA" id="ARBA00012404"/>
    </source>
</evidence>
<dbReference type="PANTHER" id="PTHR21145">
    <property type="entry name" value="CHORISMATE MUTASE"/>
    <property type="match status" value="1"/>
</dbReference>
<dbReference type="PROSITE" id="PS51169">
    <property type="entry name" value="CHORISMATE_MUT_3"/>
    <property type="match status" value="1"/>
</dbReference>